<proteinExistence type="predicted"/>
<gene>
    <name evidence="3" type="ORF">ACFSJ0_44200</name>
</gene>
<feature type="signal peptide" evidence="1">
    <location>
        <begin position="1"/>
        <end position="25"/>
    </location>
</feature>
<dbReference type="InterPro" id="IPR025711">
    <property type="entry name" value="PepSY"/>
</dbReference>
<feature type="domain" description="PepSY" evidence="2">
    <location>
        <begin position="143"/>
        <end position="193"/>
    </location>
</feature>
<reference evidence="4" key="1">
    <citation type="journal article" date="2019" name="Int. J. Syst. Evol. Microbiol.">
        <title>The Global Catalogue of Microorganisms (GCM) 10K type strain sequencing project: providing services to taxonomists for standard genome sequencing and annotation.</title>
        <authorList>
            <consortium name="The Broad Institute Genomics Platform"/>
            <consortium name="The Broad Institute Genome Sequencing Center for Infectious Disease"/>
            <person name="Wu L."/>
            <person name="Ma J."/>
        </authorList>
    </citation>
    <scope>NUCLEOTIDE SEQUENCE [LARGE SCALE GENOMIC DNA]</scope>
    <source>
        <strain evidence="4">CGMCC 1.15399</strain>
    </source>
</reference>
<evidence type="ECO:0000313" key="4">
    <source>
        <dbReference type="Proteomes" id="UP001597097"/>
    </source>
</evidence>
<comment type="caution">
    <text evidence="3">The sequence shown here is derived from an EMBL/GenBank/DDBJ whole genome shotgun (WGS) entry which is preliminary data.</text>
</comment>
<dbReference type="PROSITE" id="PS51257">
    <property type="entry name" value="PROKAR_LIPOPROTEIN"/>
    <property type="match status" value="1"/>
</dbReference>
<feature type="chain" id="PRO_5045615405" evidence="1">
    <location>
        <begin position="26"/>
        <end position="198"/>
    </location>
</feature>
<evidence type="ECO:0000259" key="2">
    <source>
        <dbReference type="Pfam" id="PF03413"/>
    </source>
</evidence>
<evidence type="ECO:0000256" key="1">
    <source>
        <dbReference type="SAM" id="SignalP"/>
    </source>
</evidence>
<evidence type="ECO:0000313" key="3">
    <source>
        <dbReference type="EMBL" id="MFD1544109.1"/>
    </source>
</evidence>
<name>A0ABW4GNX0_9ACTN</name>
<protein>
    <submittedName>
        <fullName evidence="3">PepSY domain-containing protein</fullName>
    </submittedName>
</protein>
<dbReference type="EMBL" id="JBHUCM010000043">
    <property type="protein sequence ID" value="MFD1544109.1"/>
    <property type="molecule type" value="Genomic_DNA"/>
</dbReference>
<keyword evidence="1" id="KW-0732">Signal</keyword>
<dbReference type="Proteomes" id="UP001597097">
    <property type="component" value="Unassembled WGS sequence"/>
</dbReference>
<organism evidence="3 4">
    <name type="scientific">Nonomuraea guangzhouensis</name>
    <dbReference type="NCBI Taxonomy" id="1291555"/>
    <lineage>
        <taxon>Bacteria</taxon>
        <taxon>Bacillati</taxon>
        <taxon>Actinomycetota</taxon>
        <taxon>Actinomycetes</taxon>
        <taxon>Streptosporangiales</taxon>
        <taxon>Streptosporangiaceae</taxon>
        <taxon>Nonomuraea</taxon>
    </lineage>
</organism>
<dbReference type="Pfam" id="PF03413">
    <property type="entry name" value="PepSY"/>
    <property type="match status" value="1"/>
</dbReference>
<dbReference type="RefSeq" id="WP_219528366.1">
    <property type="nucleotide sequence ID" value="NZ_JAHKRM010000004.1"/>
</dbReference>
<accession>A0ABW4GNX0</accession>
<keyword evidence="4" id="KW-1185">Reference proteome</keyword>
<sequence length="198" mass="20225">MNKTIIGGGLAGAVLLAAAACGADARQMSEQSADTPTPYIAATADLEAGSQKHSGVKKLEQVGQAALKAVPGSTLVSMEAEENGSLWEVQVVDAEGTQHQMDVGSGSAEVVSGPSAEDDDAADKAAYLDRIKAAKLDYQQAAGKIATAAPGGRITELTLDGHRDKIVWEVDVVTSDGKKQNMTVDATDGTVTKAGEGD</sequence>